<comment type="caution">
    <text evidence="4">The sequence shown here is derived from an EMBL/GenBank/DDBJ whole genome shotgun (WGS) entry which is preliminary data.</text>
</comment>
<evidence type="ECO:0000259" key="3">
    <source>
        <dbReference type="PROSITE" id="PS50893"/>
    </source>
</evidence>
<dbReference type="Proteomes" id="UP001314681">
    <property type="component" value="Unassembled WGS sequence"/>
</dbReference>
<evidence type="ECO:0000256" key="2">
    <source>
        <dbReference type="ARBA" id="ARBA00022840"/>
    </source>
</evidence>
<dbReference type="CDD" id="cd03215">
    <property type="entry name" value="ABC_Carb_Monos_II"/>
    <property type="match status" value="1"/>
</dbReference>
<dbReference type="PANTHER" id="PTHR43790">
    <property type="entry name" value="CARBOHYDRATE TRANSPORT ATP-BINDING PROTEIN MG119-RELATED"/>
    <property type="match status" value="1"/>
</dbReference>
<keyword evidence="2 4" id="KW-0067">ATP-binding</keyword>
<protein>
    <submittedName>
        <fullName evidence="4">ABC transporter ATP-binding protein</fullName>
    </submittedName>
</protein>
<dbReference type="SUPFAM" id="SSF52540">
    <property type="entry name" value="P-loop containing nucleoside triphosphate hydrolases"/>
    <property type="match status" value="2"/>
</dbReference>
<accession>A0ABS6KBC4</accession>
<dbReference type="InterPro" id="IPR050107">
    <property type="entry name" value="ABC_carbohydrate_import_ATPase"/>
</dbReference>
<dbReference type="Pfam" id="PF00005">
    <property type="entry name" value="ABC_tran"/>
    <property type="match status" value="2"/>
</dbReference>
<evidence type="ECO:0000313" key="5">
    <source>
        <dbReference type="Proteomes" id="UP001314681"/>
    </source>
</evidence>
<dbReference type="RefSeq" id="WP_238727145.1">
    <property type="nucleotide sequence ID" value="NZ_JAHQCX010000014.1"/>
</dbReference>
<feature type="domain" description="ABC transporter" evidence="3">
    <location>
        <begin position="8"/>
        <end position="244"/>
    </location>
</feature>
<sequence length="515" mass="57502">MAETDYVLELKNIRKTFGTLVANDNINLRVRRGSVHAVIGENGAGKSTLMNIITDLYEPDGGEILLNGKRIRFKDPMDATRHGIGMVYQEFMVFGDLSVLDNIMMGFEEKKWGIFLNRTKARMRIEEICRDYHFNIPLDARADTLPVAVLQQVEIVKVLYRGADILILDEPTSVLTPQGIQGLFEAIRFLKAIGKTILMITHKLREVFEVADEITVLKNGKVTGNVLPDEVTEEQLANLMVGREVILQAHKLNSRIKSPVLQLQNVSVKENGVQRLKNLNLEVRSGEIVGIAGIAGSGQQQLAGAVVGLTRVEKESRIRIAGIEAQEKSVRERKKMGVGYIPQDRMKEGVNKAGSVWESAVMGYQTVRGFPRKYLLDRKLAEDFTNQIIREYSVKTKGIHEKVINLSGGNIQKLVVGREITLCDKLLVIEDPTRGIDVGAIEFIWEKILRIAAAGAGILLISHELNEVMQLSDRIFVMYNGTLEYGGVHGELKEEEIGLLMTRGGDADEKEMENQ</sequence>
<dbReference type="SMART" id="SM00382">
    <property type="entry name" value="AAA"/>
    <property type="match status" value="2"/>
</dbReference>
<keyword evidence="1" id="KW-0547">Nucleotide-binding</keyword>
<reference evidence="4 5" key="1">
    <citation type="submission" date="2021-06" db="EMBL/GenBank/DDBJ databases">
        <title>Description of novel taxa of the family Lachnospiraceae.</title>
        <authorList>
            <person name="Chaplin A.V."/>
            <person name="Sokolova S.R."/>
            <person name="Pikina A.P."/>
            <person name="Korzhanova M."/>
            <person name="Belova V."/>
            <person name="Korostin D."/>
            <person name="Efimov B.A."/>
        </authorList>
    </citation>
    <scope>NUCLEOTIDE SEQUENCE [LARGE SCALE GENOMIC DNA]</scope>
    <source>
        <strain evidence="4 5">ASD4241</strain>
    </source>
</reference>
<dbReference type="InterPro" id="IPR003593">
    <property type="entry name" value="AAA+_ATPase"/>
</dbReference>
<dbReference type="GO" id="GO:0005524">
    <property type="term" value="F:ATP binding"/>
    <property type="evidence" value="ECO:0007669"/>
    <property type="project" value="UniProtKB-KW"/>
</dbReference>
<dbReference type="PROSITE" id="PS00211">
    <property type="entry name" value="ABC_TRANSPORTER_1"/>
    <property type="match status" value="1"/>
</dbReference>
<dbReference type="PROSITE" id="PS50893">
    <property type="entry name" value="ABC_TRANSPORTER_2"/>
    <property type="match status" value="2"/>
</dbReference>
<name>A0ABS6KBC4_9FIRM</name>
<dbReference type="PANTHER" id="PTHR43790:SF4">
    <property type="entry name" value="GUANOSINE IMPORT ATP-BINDING PROTEIN NUPO"/>
    <property type="match status" value="1"/>
</dbReference>
<keyword evidence="5" id="KW-1185">Reference proteome</keyword>
<evidence type="ECO:0000256" key="1">
    <source>
        <dbReference type="ARBA" id="ARBA00022741"/>
    </source>
</evidence>
<organism evidence="4 5">
    <name type="scientific">Diplocloster modestus</name>
    <dbReference type="NCBI Taxonomy" id="2850322"/>
    <lineage>
        <taxon>Bacteria</taxon>
        <taxon>Bacillati</taxon>
        <taxon>Bacillota</taxon>
        <taxon>Clostridia</taxon>
        <taxon>Lachnospirales</taxon>
        <taxon>Lachnospiraceae</taxon>
        <taxon>Diplocloster</taxon>
    </lineage>
</organism>
<dbReference type="EMBL" id="JAHQCX010000014">
    <property type="protein sequence ID" value="MBU9727811.1"/>
    <property type="molecule type" value="Genomic_DNA"/>
</dbReference>
<dbReference type="InterPro" id="IPR003439">
    <property type="entry name" value="ABC_transporter-like_ATP-bd"/>
</dbReference>
<dbReference type="Gene3D" id="3.40.50.300">
    <property type="entry name" value="P-loop containing nucleotide triphosphate hydrolases"/>
    <property type="match status" value="2"/>
</dbReference>
<gene>
    <name evidence="4" type="ORF">KTH90_17515</name>
</gene>
<evidence type="ECO:0000313" key="4">
    <source>
        <dbReference type="EMBL" id="MBU9727811.1"/>
    </source>
</evidence>
<dbReference type="InterPro" id="IPR017871">
    <property type="entry name" value="ABC_transporter-like_CS"/>
</dbReference>
<feature type="domain" description="ABC transporter" evidence="3">
    <location>
        <begin position="261"/>
        <end position="505"/>
    </location>
</feature>
<dbReference type="InterPro" id="IPR027417">
    <property type="entry name" value="P-loop_NTPase"/>
</dbReference>
<proteinExistence type="predicted"/>
<dbReference type="CDD" id="cd03216">
    <property type="entry name" value="ABC_Carb_Monos_I"/>
    <property type="match status" value="1"/>
</dbReference>